<reference evidence="2" key="1">
    <citation type="journal article" date="2020" name="bioRxiv">
        <title>Comparative genomics of Chlamydomonas.</title>
        <authorList>
            <person name="Craig R.J."/>
            <person name="Hasan A.R."/>
            <person name="Ness R.W."/>
            <person name="Keightley P.D."/>
        </authorList>
    </citation>
    <scope>NUCLEOTIDE SEQUENCE</scope>
    <source>
        <strain evidence="2">CCAP 11/70</strain>
    </source>
</reference>
<feature type="compositionally biased region" description="Low complexity" evidence="1">
    <location>
        <begin position="669"/>
        <end position="688"/>
    </location>
</feature>
<evidence type="ECO:0000256" key="1">
    <source>
        <dbReference type="SAM" id="MobiDB-lite"/>
    </source>
</evidence>
<feature type="region of interest" description="Disordered" evidence="1">
    <location>
        <begin position="873"/>
        <end position="892"/>
    </location>
</feature>
<sequence length="1059" mass="107208">MAAEGDEAMQTLEERASEVAALLRDPRLDTAALLEELQPHMGQDLNLVGDTPGCWELIAAVSERLTRVMAEASASSADECALLGDLLDLLPQEPGPVACAALWGADLPSVLAAWMGALAQRWGAALQGPGQGADGAAAAAAAGGSGPGAPAVAVARRRRRCSPGADPLALALLEALRRMGGRRYGDTLHGSGFGPSVSGHERDRLAAVFLEPLLRLLGMACAFPLDVRREAARALLDLTAGQPSRYRMAEPPLEPLLDAVYGSTLQHVADYQTQLDLLSALHRVTTTVAPQLVGRYAGACPAAAEELLTEGGDTAGAVRELNRTWGEQASVISFELVNLTLPARPDLLLVDLAADPHLHLGLEPGGAGGGRRRRGCMAVRWAAPPDPEAAEAGAEDDVINLGDITEVTVLEPLGPGAFPGDPDAHGYPPVELQLGLSAAPRVLRALLAGDVGEGEEAEAGEGWGAWGEGGMVLLLSLAEYDALDLLRRLEEAGVPNIVGLAELEAQVDADLLGSDGPGPGLGPAAGYGGAGAGLGRGGNTLGAREGGEQWHDARDRPLPEGGEGDWADADAEAALAMEEAAIGGDYDGQEHGQGHHKRQKHRHKHRHRRHEAAAEGGGEAGAVVAGGLLEYTGGAGEERDRGRKHSNHGPAPDAAVAGSGPGGPGPGPSGQQPQPQAQHKAPRARQAPAVNTAAAIALADALELIKREQALTGFDPFQNQDRGFLRAVCDPVALQAARDLETSGDLLRDLALAAGALPTTSQPAKFGLAEPRGADSIRQELLGRKPSHPSLHHLLQSVGSGAAAAAATAPAAAGAAAPSAQPPASQQQPQTAQEPSAHEQHKSPYVVQLHPSDSPPAAGGTCAPVLEQVVRREQRAAGQGQGQGAAESLRAQAEREEAARALQRAADGWAAGAAVGQAAAAAGQAPPHTPLHSQGHGQGPGPEHAHHRPAAPQDNGLGSGTGAPSSAPAPPGSERKARGRRASLSATAENGAPAAAAANGAGGHEAEADPAAQGDAEGLEPAPKRCRGSEAEAPPGASLPAGGGGAAGPMAAALAGAGA</sequence>
<feature type="compositionally biased region" description="Low complexity" evidence="1">
    <location>
        <begin position="1048"/>
        <end position="1059"/>
    </location>
</feature>
<feature type="region of interest" description="Disordered" evidence="1">
    <location>
        <begin position="536"/>
        <end position="566"/>
    </location>
</feature>
<comment type="caution">
    <text evidence="2">The sequence shown here is derived from an EMBL/GenBank/DDBJ whole genome shotgun (WGS) entry which is preliminary data.</text>
</comment>
<dbReference type="EMBL" id="JAEHOE010000001">
    <property type="protein sequence ID" value="KAG2501836.1"/>
    <property type="molecule type" value="Genomic_DNA"/>
</dbReference>
<feature type="compositionally biased region" description="Basic and acidic residues" evidence="1">
    <location>
        <begin position="545"/>
        <end position="558"/>
    </location>
</feature>
<feature type="compositionally biased region" description="Low complexity" evidence="1">
    <location>
        <begin position="649"/>
        <end position="658"/>
    </location>
</feature>
<feature type="compositionally biased region" description="Low complexity" evidence="1">
    <location>
        <begin position="986"/>
        <end position="999"/>
    </location>
</feature>
<protein>
    <submittedName>
        <fullName evidence="2">Uncharacterized protein</fullName>
    </submittedName>
</protein>
<name>A0A836C628_9CHLO</name>
<organism evidence="2 3">
    <name type="scientific">Edaphochlamys debaryana</name>
    <dbReference type="NCBI Taxonomy" id="47281"/>
    <lineage>
        <taxon>Eukaryota</taxon>
        <taxon>Viridiplantae</taxon>
        <taxon>Chlorophyta</taxon>
        <taxon>core chlorophytes</taxon>
        <taxon>Chlorophyceae</taxon>
        <taxon>CS clade</taxon>
        <taxon>Chlamydomonadales</taxon>
        <taxon>Chlamydomonadales incertae sedis</taxon>
        <taxon>Edaphochlamys</taxon>
    </lineage>
</organism>
<feature type="region of interest" description="Disordered" evidence="1">
    <location>
        <begin position="584"/>
        <end position="621"/>
    </location>
</feature>
<feature type="compositionally biased region" description="Low complexity" evidence="1">
    <location>
        <begin position="813"/>
        <end position="835"/>
    </location>
</feature>
<dbReference type="Proteomes" id="UP000612055">
    <property type="component" value="Unassembled WGS sequence"/>
</dbReference>
<evidence type="ECO:0000313" key="3">
    <source>
        <dbReference type="Proteomes" id="UP000612055"/>
    </source>
</evidence>
<feature type="region of interest" description="Disordered" evidence="1">
    <location>
        <begin position="917"/>
        <end position="1059"/>
    </location>
</feature>
<proteinExistence type="predicted"/>
<dbReference type="AlphaFoldDB" id="A0A836C628"/>
<gene>
    <name evidence="2" type="ORF">HYH03_000334</name>
</gene>
<feature type="compositionally biased region" description="Basic residues" evidence="1">
    <location>
        <begin position="594"/>
        <end position="610"/>
    </location>
</feature>
<feature type="region of interest" description="Disordered" evidence="1">
    <location>
        <begin position="813"/>
        <end position="861"/>
    </location>
</feature>
<evidence type="ECO:0000313" key="2">
    <source>
        <dbReference type="EMBL" id="KAG2501836.1"/>
    </source>
</evidence>
<feature type="region of interest" description="Disordered" evidence="1">
    <location>
        <begin position="633"/>
        <end position="688"/>
    </location>
</feature>
<accession>A0A836C628</accession>
<feature type="compositionally biased region" description="Low complexity" evidence="1">
    <location>
        <begin position="1031"/>
        <end position="1040"/>
    </location>
</feature>
<keyword evidence="3" id="KW-1185">Reference proteome</keyword>